<gene>
    <name evidence="3" type="ORF">DF182_27980</name>
</gene>
<sequence length="114" mass="12541">MKEFLFIIRGEDEPGTASPAEMQQHLEHWQQWLGELIQTGHFVAGHQLATEGKTVISTTTITDRPLAEGKELIAGYLILRATNAAAAAGLAQACPSLRYGCTIEVREIRHLESE</sequence>
<dbReference type="PANTHER" id="PTHR35174:SF1">
    <property type="entry name" value="BLL0086 PROTEIN"/>
    <property type="match status" value="1"/>
</dbReference>
<evidence type="ECO:0000313" key="4">
    <source>
        <dbReference type="Proteomes" id="UP000253410"/>
    </source>
</evidence>
<reference evidence="3 4" key="1">
    <citation type="submission" date="2018-05" db="EMBL/GenBank/DDBJ databases">
        <title>Chitinophaga sp. K3CV102501T nov., isolated from isolated from a monsoon evergreen broad-leaved forest soil.</title>
        <authorList>
            <person name="Lv Y."/>
        </authorList>
    </citation>
    <scope>NUCLEOTIDE SEQUENCE [LARGE SCALE GENOMIC DNA]</scope>
    <source>
        <strain evidence="3 4">GDMCC 1.1325</strain>
    </source>
</reference>
<accession>A0A365XVB1</accession>
<dbReference type="InterPro" id="IPR011008">
    <property type="entry name" value="Dimeric_a/b-barrel"/>
</dbReference>
<dbReference type="EMBL" id="QFFJ01000002">
    <property type="protein sequence ID" value="RBL90307.1"/>
    <property type="molecule type" value="Genomic_DNA"/>
</dbReference>
<dbReference type="OrthoDB" id="7782105at2"/>
<dbReference type="AlphaFoldDB" id="A0A365XVB1"/>
<dbReference type="Proteomes" id="UP000253410">
    <property type="component" value="Unassembled WGS sequence"/>
</dbReference>
<keyword evidence="4" id="KW-1185">Reference proteome</keyword>
<proteinExistence type="inferred from homology"/>
<dbReference type="InterPro" id="IPR005545">
    <property type="entry name" value="YCII"/>
</dbReference>
<evidence type="ECO:0000313" key="3">
    <source>
        <dbReference type="EMBL" id="RBL90307.1"/>
    </source>
</evidence>
<comment type="caution">
    <text evidence="3">The sequence shown here is derived from an EMBL/GenBank/DDBJ whole genome shotgun (WGS) entry which is preliminary data.</text>
</comment>
<comment type="similarity">
    <text evidence="1">Belongs to the YciI family.</text>
</comment>
<dbReference type="PANTHER" id="PTHR35174">
    <property type="entry name" value="BLL7171 PROTEIN-RELATED"/>
    <property type="match status" value="1"/>
</dbReference>
<protein>
    <submittedName>
        <fullName evidence="3">Transcription initiation protein</fullName>
    </submittedName>
</protein>
<feature type="domain" description="YCII-related" evidence="2">
    <location>
        <begin position="7"/>
        <end position="109"/>
    </location>
</feature>
<organism evidence="3 4">
    <name type="scientific">Chitinophaga flava</name>
    <dbReference type="NCBI Taxonomy" id="2259036"/>
    <lineage>
        <taxon>Bacteria</taxon>
        <taxon>Pseudomonadati</taxon>
        <taxon>Bacteroidota</taxon>
        <taxon>Chitinophagia</taxon>
        <taxon>Chitinophagales</taxon>
        <taxon>Chitinophagaceae</taxon>
        <taxon>Chitinophaga</taxon>
    </lineage>
</organism>
<dbReference type="Pfam" id="PF03795">
    <property type="entry name" value="YCII"/>
    <property type="match status" value="1"/>
</dbReference>
<evidence type="ECO:0000256" key="1">
    <source>
        <dbReference type="ARBA" id="ARBA00007689"/>
    </source>
</evidence>
<name>A0A365XVB1_9BACT</name>
<dbReference type="Gene3D" id="3.30.70.1060">
    <property type="entry name" value="Dimeric alpha+beta barrel"/>
    <property type="match status" value="1"/>
</dbReference>
<evidence type="ECO:0000259" key="2">
    <source>
        <dbReference type="Pfam" id="PF03795"/>
    </source>
</evidence>
<dbReference type="SUPFAM" id="SSF54909">
    <property type="entry name" value="Dimeric alpha+beta barrel"/>
    <property type="match status" value="1"/>
</dbReference>
<dbReference type="RefSeq" id="WP_113619056.1">
    <property type="nucleotide sequence ID" value="NZ_QFFJ01000002.1"/>
</dbReference>